<reference evidence="2" key="1">
    <citation type="journal article" date="2015" name="Nature">
        <title>Complex archaea that bridge the gap between prokaryotes and eukaryotes.</title>
        <authorList>
            <person name="Spang A."/>
            <person name="Saw J.H."/>
            <person name="Jorgensen S.L."/>
            <person name="Zaremba-Niedzwiedzka K."/>
            <person name="Martijn J."/>
            <person name="Lind A.E."/>
            <person name="van Eijk R."/>
            <person name="Schleper C."/>
            <person name="Guy L."/>
            <person name="Ettema T.J."/>
        </authorList>
    </citation>
    <scope>NUCLEOTIDE SEQUENCE</scope>
</reference>
<feature type="compositionally biased region" description="Polar residues" evidence="1">
    <location>
        <begin position="17"/>
        <end position="26"/>
    </location>
</feature>
<name>A0A0F9L502_9ZZZZ</name>
<accession>A0A0F9L502</accession>
<organism evidence="2">
    <name type="scientific">marine sediment metagenome</name>
    <dbReference type="NCBI Taxonomy" id="412755"/>
    <lineage>
        <taxon>unclassified sequences</taxon>
        <taxon>metagenomes</taxon>
        <taxon>ecological metagenomes</taxon>
    </lineage>
</organism>
<feature type="compositionally biased region" description="Polar residues" evidence="1">
    <location>
        <begin position="57"/>
        <end position="66"/>
    </location>
</feature>
<feature type="region of interest" description="Disordered" evidence="1">
    <location>
        <begin position="1"/>
        <end position="66"/>
    </location>
</feature>
<evidence type="ECO:0000313" key="2">
    <source>
        <dbReference type="EMBL" id="KKM49510.1"/>
    </source>
</evidence>
<comment type="caution">
    <text evidence="2">The sequence shown here is derived from an EMBL/GenBank/DDBJ whole genome shotgun (WGS) entry which is preliminary data.</text>
</comment>
<dbReference type="EMBL" id="LAZR01011978">
    <property type="protein sequence ID" value="KKM49510.1"/>
    <property type="molecule type" value="Genomic_DNA"/>
</dbReference>
<evidence type="ECO:0000256" key="1">
    <source>
        <dbReference type="SAM" id="MobiDB-lite"/>
    </source>
</evidence>
<dbReference type="AlphaFoldDB" id="A0A0F9L502"/>
<protein>
    <submittedName>
        <fullName evidence="2">Uncharacterized protein</fullName>
    </submittedName>
</protein>
<gene>
    <name evidence="2" type="ORF">LCGC14_1556840</name>
</gene>
<feature type="compositionally biased region" description="Basic and acidic residues" evidence="1">
    <location>
        <begin position="1"/>
        <end position="16"/>
    </location>
</feature>
<proteinExistence type="predicted"/>
<sequence>MPHNKEYGGGLKEKSSAGKNSTNRAKTGSKKIRNYDPKNTATGGGRAPKVSKMYSPSGDNTPSAPV</sequence>